<reference evidence="2" key="1">
    <citation type="submission" date="2022-12" db="EMBL/GenBank/DDBJ databases">
        <title>Draft genome assemblies for two species of Escallonia (Escalloniales).</title>
        <authorList>
            <person name="Chanderbali A."/>
            <person name="Dervinis C."/>
            <person name="Anghel I."/>
            <person name="Soltis D."/>
            <person name="Soltis P."/>
            <person name="Zapata F."/>
        </authorList>
    </citation>
    <scope>NUCLEOTIDE SEQUENCE</scope>
    <source>
        <strain evidence="2">UCBG64.0493</strain>
        <tissue evidence="2">Leaf</tissue>
    </source>
</reference>
<name>A0AA88V5T9_9ASTE</name>
<feature type="region of interest" description="Disordered" evidence="1">
    <location>
        <begin position="31"/>
        <end position="74"/>
    </location>
</feature>
<proteinExistence type="predicted"/>
<dbReference type="AlphaFoldDB" id="A0AA88V5T9"/>
<dbReference type="Proteomes" id="UP001188597">
    <property type="component" value="Unassembled WGS sequence"/>
</dbReference>
<protein>
    <submittedName>
        <fullName evidence="2">Uncharacterized protein</fullName>
    </submittedName>
</protein>
<comment type="caution">
    <text evidence="2">The sequence shown here is derived from an EMBL/GenBank/DDBJ whole genome shotgun (WGS) entry which is preliminary data.</text>
</comment>
<organism evidence="2 3">
    <name type="scientific">Escallonia herrerae</name>
    <dbReference type="NCBI Taxonomy" id="1293975"/>
    <lineage>
        <taxon>Eukaryota</taxon>
        <taxon>Viridiplantae</taxon>
        <taxon>Streptophyta</taxon>
        <taxon>Embryophyta</taxon>
        <taxon>Tracheophyta</taxon>
        <taxon>Spermatophyta</taxon>
        <taxon>Magnoliopsida</taxon>
        <taxon>eudicotyledons</taxon>
        <taxon>Gunneridae</taxon>
        <taxon>Pentapetalae</taxon>
        <taxon>asterids</taxon>
        <taxon>campanulids</taxon>
        <taxon>Escalloniales</taxon>
        <taxon>Escalloniaceae</taxon>
        <taxon>Escallonia</taxon>
    </lineage>
</organism>
<gene>
    <name evidence="2" type="ORF">RJ639_022379</name>
</gene>
<keyword evidence="3" id="KW-1185">Reference proteome</keyword>
<evidence type="ECO:0000313" key="2">
    <source>
        <dbReference type="EMBL" id="KAK3002607.1"/>
    </source>
</evidence>
<dbReference type="EMBL" id="JAVXUP010002561">
    <property type="protein sequence ID" value="KAK3002607.1"/>
    <property type="molecule type" value="Genomic_DNA"/>
</dbReference>
<accession>A0AA88V5T9</accession>
<evidence type="ECO:0000256" key="1">
    <source>
        <dbReference type="SAM" id="MobiDB-lite"/>
    </source>
</evidence>
<sequence>MSVLYPKLDEAFTKLGAPDPNFQDNVDQLETVGSKRKRPVAESEQKGNGSTETVGSKTEKAPARNNGKKTKENETVEGALFAQKGSCIVIVLGISVSAGAIPCSRFCQE</sequence>
<feature type="compositionally biased region" description="Polar residues" evidence="1">
    <location>
        <begin position="46"/>
        <end position="56"/>
    </location>
</feature>
<evidence type="ECO:0000313" key="3">
    <source>
        <dbReference type="Proteomes" id="UP001188597"/>
    </source>
</evidence>